<reference evidence="1 2" key="1">
    <citation type="submission" date="2018-06" db="EMBL/GenBank/DDBJ databases">
        <authorList>
            <consortium name="Pathogen Informatics"/>
            <person name="Doyle S."/>
        </authorList>
    </citation>
    <scope>NUCLEOTIDE SEQUENCE [LARGE SCALE GENOMIC DNA]</scope>
    <source>
        <strain evidence="1 2">NCTC12120</strain>
    </source>
</reference>
<dbReference type="Proteomes" id="UP000251197">
    <property type="component" value="Unassembled WGS sequence"/>
</dbReference>
<name>A0A2X2TBE2_9ENTR</name>
<dbReference type="EMBL" id="UAVU01000003">
    <property type="protein sequence ID" value="SQA99647.1"/>
    <property type="molecule type" value="Genomic_DNA"/>
</dbReference>
<sequence>MPGVHGGNADVARFTAAHDVVHRRPGLFDRCIHVEVVQHVDIDVVGAEALQAAVDAFHNVLARMALVVKACADRVTHFGGENQVVAAGNAF</sequence>
<protein>
    <submittedName>
        <fullName evidence="1">Uncharacterized protein</fullName>
    </submittedName>
</protein>
<evidence type="ECO:0000313" key="1">
    <source>
        <dbReference type="EMBL" id="SQA99647.1"/>
    </source>
</evidence>
<gene>
    <name evidence="1" type="ORF">NCTC12120_03569</name>
</gene>
<organism evidence="1 2">
    <name type="scientific">Cedecea neteri</name>
    <dbReference type="NCBI Taxonomy" id="158822"/>
    <lineage>
        <taxon>Bacteria</taxon>
        <taxon>Pseudomonadati</taxon>
        <taxon>Pseudomonadota</taxon>
        <taxon>Gammaproteobacteria</taxon>
        <taxon>Enterobacterales</taxon>
        <taxon>Enterobacteriaceae</taxon>
        <taxon>Cedecea</taxon>
    </lineage>
</organism>
<accession>A0A2X2TBE2</accession>
<proteinExistence type="predicted"/>
<dbReference type="AlphaFoldDB" id="A0A2X2TBE2"/>
<evidence type="ECO:0000313" key="2">
    <source>
        <dbReference type="Proteomes" id="UP000251197"/>
    </source>
</evidence>